<feature type="region of interest" description="Disordered" evidence="1">
    <location>
        <begin position="213"/>
        <end position="234"/>
    </location>
</feature>
<dbReference type="OrthoDB" id="2800661at2759"/>
<evidence type="ECO:0000313" key="3">
    <source>
        <dbReference type="Proteomes" id="UP000297245"/>
    </source>
</evidence>
<accession>A0A4S8LFS9</accession>
<sequence>MPSNLPTELVELVLDHVYWADCGPPTDYETHFDLSQAKHDTLSACSLVSRSWLPRTRIHLFSIIELDSSDGSITVFLGLLQHPLCTITNYVRDLTFRDGRRWADPYYQSDPYHREDWHGSHLLTLTCLLSIENLKFYNVSFQSAALGVDGAHTFFAAFPCLKSLWLGDCTFDTKTHFLKMISSISLLENLSLASVDCTRNTFKLSTKNWRQERRGRAVFPRPPSPDRSDDEDLVPPPPANLKTLCFYSEGPGIQELTAWLSSGSSTPALHTLFCEPILNQTAVPLASYIQTLGDSLRHLLVNVSHEFPNTIPVVDFLNTVDLSIHKNLESIGFYFIQLDSNNIPHPADYTYHLLNQITSPHMKEIWIRVVVKSLEDLNRLDWNELQRILAKPCFRNLERLVISDVHNLPESMVSDIRQLIATKIPMLASRKAIHVYSREGVIAQMIPSRALGLQRLPCSTDLEARWRVLEDIQEARLRYSDADDFSLF</sequence>
<keyword evidence="3" id="KW-1185">Reference proteome</keyword>
<evidence type="ECO:0000313" key="2">
    <source>
        <dbReference type="EMBL" id="THU87896.1"/>
    </source>
</evidence>
<protein>
    <recommendedName>
        <fullName evidence="4">F-box domain-containing protein</fullName>
    </recommendedName>
</protein>
<reference evidence="2 3" key="1">
    <citation type="journal article" date="2019" name="Nat. Ecol. Evol.">
        <title>Megaphylogeny resolves global patterns of mushroom evolution.</title>
        <authorList>
            <person name="Varga T."/>
            <person name="Krizsan K."/>
            <person name="Foldi C."/>
            <person name="Dima B."/>
            <person name="Sanchez-Garcia M."/>
            <person name="Sanchez-Ramirez S."/>
            <person name="Szollosi G.J."/>
            <person name="Szarkandi J.G."/>
            <person name="Papp V."/>
            <person name="Albert L."/>
            <person name="Andreopoulos W."/>
            <person name="Angelini C."/>
            <person name="Antonin V."/>
            <person name="Barry K.W."/>
            <person name="Bougher N.L."/>
            <person name="Buchanan P."/>
            <person name="Buyck B."/>
            <person name="Bense V."/>
            <person name="Catcheside P."/>
            <person name="Chovatia M."/>
            <person name="Cooper J."/>
            <person name="Damon W."/>
            <person name="Desjardin D."/>
            <person name="Finy P."/>
            <person name="Geml J."/>
            <person name="Haridas S."/>
            <person name="Hughes K."/>
            <person name="Justo A."/>
            <person name="Karasinski D."/>
            <person name="Kautmanova I."/>
            <person name="Kiss B."/>
            <person name="Kocsube S."/>
            <person name="Kotiranta H."/>
            <person name="LaButti K.M."/>
            <person name="Lechner B.E."/>
            <person name="Liimatainen K."/>
            <person name="Lipzen A."/>
            <person name="Lukacs Z."/>
            <person name="Mihaltcheva S."/>
            <person name="Morgado L.N."/>
            <person name="Niskanen T."/>
            <person name="Noordeloos M.E."/>
            <person name="Ohm R.A."/>
            <person name="Ortiz-Santana B."/>
            <person name="Ovrebo C."/>
            <person name="Racz N."/>
            <person name="Riley R."/>
            <person name="Savchenko A."/>
            <person name="Shiryaev A."/>
            <person name="Soop K."/>
            <person name="Spirin V."/>
            <person name="Szebenyi C."/>
            <person name="Tomsovsky M."/>
            <person name="Tulloss R.E."/>
            <person name="Uehling J."/>
            <person name="Grigoriev I.V."/>
            <person name="Vagvolgyi C."/>
            <person name="Papp T."/>
            <person name="Martin F.M."/>
            <person name="Miettinen O."/>
            <person name="Hibbett D.S."/>
            <person name="Nagy L.G."/>
        </authorList>
    </citation>
    <scope>NUCLEOTIDE SEQUENCE [LARGE SCALE GENOMIC DNA]</scope>
    <source>
        <strain evidence="2 3">CBS 962.96</strain>
    </source>
</reference>
<dbReference type="EMBL" id="ML179431">
    <property type="protein sequence ID" value="THU87896.1"/>
    <property type="molecule type" value="Genomic_DNA"/>
</dbReference>
<evidence type="ECO:0000256" key="1">
    <source>
        <dbReference type="SAM" id="MobiDB-lite"/>
    </source>
</evidence>
<proteinExistence type="predicted"/>
<organism evidence="2 3">
    <name type="scientific">Dendrothele bispora (strain CBS 962.96)</name>
    <dbReference type="NCBI Taxonomy" id="1314807"/>
    <lineage>
        <taxon>Eukaryota</taxon>
        <taxon>Fungi</taxon>
        <taxon>Dikarya</taxon>
        <taxon>Basidiomycota</taxon>
        <taxon>Agaricomycotina</taxon>
        <taxon>Agaricomycetes</taxon>
        <taxon>Agaricomycetidae</taxon>
        <taxon>Agaricales</taxon>
        <taxon>Agaricales incertae sedis</taxon>
        <taxon>Dendrothele</taxon>
    </lineage>
</organism>
<evidence type="ECO:0008006" key="4">
    <source>
        <dbReference type="Google" id="ProtNLM"/>
    </source>
</evidence>
<dbReference type="AlphaFoldDB" id="A0A4S8LFS9"/>
<gene>
    <name evidence="2" type="ORF">K435DRAFT_969717</name>
</gene>
<dbReference type="Proteomes" id="UP000297245">
    <property type="component" value="Unassembled WGS sequence"/>
</dbReference>
<name>A0A4S8LFS9_DENBC</name>